<name>A0ABQ4R759_9HYPH</name>
<comment type="caution">
    <text evidence="2">The sequence shown here is derived from an EMBL/GenBank/DDBJ whole genome shotgun (WGS) entry which is preliminary data.</text>
</comment>
<gene>
    <name evidence="2" type="ORF">OPKNFCMD_5348</name>
</gene>
<reference evidence="2" key="1">
    <citation type="journal article" date="2021" name="Front. Microbiol.">
        <title>Comprehensive Comparative Genomics and Phenotyping of Methylobacterium Species.</title>
        <authorList>
            <person name="Alessa O."/>
            <person name="Ogura Y."/>
            <person name="Fujitani Y."/>
            <person name="Takami H."/>
            <person name="Hayashi T."/>
            <person name="Sahin N."/>
            <person name="Tani A."/>
        </authorList>
    </citation>
    <scope>NUCLEOTIDE SEQUENCE</scope>
    <source>
        <strain evidence="2">KCTC 52305</strain>
    </source>
</reference>
<dbReference type="PANTHER" id="PTHR14119">
    <property type="entry name" value="HYDROLASE"/>
    <property type="match status" value="1"/>
</dbReference>
<evidence type="ECO:0000259" key="1">
    <source>
        <dbReference type="Pfam" id="PF00857"/>
    </source>
</evidence>
<organism evidence="2 3">
    <name type="scientific">Methylobacterium crusticola</name>
    <dbReference type="NCBI Taxonomy" id="1697972"/>
    <lineage>
        <taxon>Bacteria</taxon>
        <taxon>Pseudomonadati</taxon>
        <taxon>Pseudomonadota</taxon>
        <taxon>Alphaproteobacteria</taxon>
        <taxon>Hyphomicrobiales</taxon>
        <taxon>Methylobacteriaceae</taxon>
        <taxon>Methylobacterium</taxon>
    </lineage>
</organism>
<dbReference type="EMBL" id="BPQH01000020">
    <property type="protein sequence ID" value="GJD52582.1"/>
    <property type="molecule type" value="Genomic_DNA"/>
</dbReference>
<feature type="domain" description="Isochorismatase-like" evidence="1">
    <location>
        <begin position="11"/>
        <end position="154"/>
    </location>
</feature>
<reference evidence="2" key="2">
    <citation type="submission" date="2021-08" db="EMBL/GenBank/DDBJ databases">
        <authorList>
            <person name="Tani A."/>
            <person name="Ola A."/>
            <person name="Ogura Y."/>
            <person name="Katsura K."/>
            <person name="Hayashi T."/>
        </authorList>
    </citation>
    <scope>NUCLEOTIDE SEQUENCE</scope>
    <source>
        <strain evidence="2">KCTC 52305</strain>
    </source>
</reference>
<dbReference type="RefSeq" id="WP_128564071.1">
    <property type="nucleotide sequence ID" value="NZ_BPQH01000020.1"/>
</dbReference>
<proteinExistence type="predicted"/>
<dbReference type="InterPro" id="IPR000868">
    <property type="entry name" value="Isochorismatase-like_dom"/>
</dbReference>
<dbReference type="Gene3D" id="3.40.50.850">
    <property type="entry name" value="Isochorismatase-like"/>
    <property type="match status" value="1"/>
</dbReference>
<sequence>MPTLARDDSSLLVIDLQGRLVPALDGGPALVERTAKLMRAAGLLAVPVLLTEQNPKGLGPTVPDLDRSGHAVLAKTHFDASRAEGFFAHLPERPEVVVTGAEAHVCVLQTVLGLIGAGRRAYVVEDAVGSRAPASKAAALRRMARAGAEIVTTEMVLFEWLEDAGHPRFREIMGLVK</sequence>
<accession>A0ABQ4R759</accession>
<dbReference type="Proteomes" id="UP001055167">
    <property type="component" value="Unassembled WGS sequence"/>
</dbReference>
<dbReference type="InterPro" id="IPR036380">
    <property type="entry name" value="Isochorismatase-like_sf"/>
</dbReference>
<evidence type="ECO:0000313" key="3">
    <source>
        <dbReference type="Proteomes" id="UP001055167"/>
    </source>
</evidence>
<dbReference type="PANTHER" id="PTHR14119:SF3">
    <property type="entry name" value="ISOCHORISMATASE DOMAIN-CONTAINING PROTEIN 2"/>
    <property type="match status" value="1"/>
</dbReference>
<keyword evidence="3" id="KW-1185">Reference proteome</keyword>
<dbReference type="Pfam" id="PF00857">
    <property type="entry name" value="Isochorismatase"/>
    <property type="match status" value="1"/>
</dbReference>
<evidence type="ECO:0000313" key="2">
    <source>
        <dbReference type="EMBL" id="GJD52582.1"/>
    </source>
</evidence>
<dbReference type="SUPFAM" id="SSF52499">
    <property type="entry name" value="Isochorismatase-like hydrolases"/>
    <property type="match status" value="1"/>
</dbReference>
<dbReference type="InterPro" id="IPR050993">
    <property type="entry name" value="Isochorismatase_domain"/>
</dbReference>
<protein>
    <recommendedName>
        <fullName evidence="1">Isochorismatase-like domain-containing protein</fullName>
    </recommendedName>
</protein>